<dbReference type="AlphaFoldDB" id="A0A9D4R2R8"/>
<dbReference type="Proteomes" id="UP000828390">
    <property type="component" value="Unassembled WGS sequence"/>
</dbReference>
<accession>A0A9D4R2R8</accession>
<reference evidence="1" key="1">
    <citation type="journal article" date="2019" name="bioRxiv">
        <title>The Genome of the Zebra Mussel, Dreissena polymorpha: A Resource for Invasive Species Research.</title>
        <authorList>
            <person name="McCartney M.A."/>
            <person name="Auch B."/>
            <person name="Kono T."/>
            <person name="Mallez S."/>
            <person name="Zhang Y."/>
            <person name="Obille A."/>
            <person name="Becker A."/>
            <person name="Abrahante J.E."/>
            <person name="Garbe J."/>
            <person name="Badalamenti J.P."/>
            <person name="Herman A."/>
            <person name="Mangelson H."/>
            <person name="Liachko I."/>
            <person name="Sullivan S."/>
            <person name="Sone E.D."/>
            <person name="Koren S."/>
            <person name="Silverstein K.A.T."/>
            <person name="Beckman K.B."/>
            <person name="Gohl D.M."/>
        </authorList>
    </citation>
    <scope>NUCLEOTIDE SEQUENCE</scope>
    <source>
        <strain evidence="1">Duluth1</strain>
        <tissue evidence="1">Whole animal</tissue>
    </source>
</reference>
<organism evidence="1 2">
    <name type="scientific">Dreissena polymorpha</name>
    <name type="common">Zebra mussel</name>
    <name type="synonym">Mytilus polymorpha</name>
    <dbReference type="NCBI Taxonomy" id="45954"/>
    <lineage>
        <taxon>Eukaryota</taxon>
        <taxon>Metazoa</taxon>
        <taxon>Spiralia</taxon>
        <taxon>Lophotrochozoa</taxon>
        <taxon>Mollusca</taxon>
        <taxon>Bivalvia</taxon>
        <taxon>Autobranchia</taxon>
        <taxon>Heteroconchia</taxon>
        <taxon>Euheterodonta</taxon>
        <taxon>Imparidentia</taxon>
        <taxon>Neoheterodontei</taxon>
        <taxon>Myida</taxon>
        <taxon>Dreissenoidea</taxon>
        <taxon>Dreissenidae</taxon>
        <taxon>Dreissena</taxon>
    </lineage>
</organism>
<keyword evidence="2" id="KW-1185">Reference proteome</keyword>
<dbReference type="EMBL" id="JAIWYP010000003">
    <property type="protein sequence ID" value="KAH3852809.1"/>
    <property type="molecule type" value="Genomic_DNA"/>
</dbReference>
<evidence type="ECO:0000313" key="1">
    <source>
        <dbReference type="EMBL" id="KAH3852809.1"/>
    </source>
</evidence>
<name>A0A9D4R2R8_DREPO</name>
<protein>
    <submittedName>
        <fullName evidence="1">Uncharacterized protein</fullName>
    </submittedName>
</protein>
<reference evidence="1" key="2">
    <citation type="submission" date="2020-11" db="EMBL/GenBank/DDBJ databases">
        <authorList>
            <person name="McCartney M.A."/>
            <person name="Auch B."/>
            <person name="Kono T."/>
            <person name="Mallez S."/>
            <person name="Becker A."/>
            <person name="Gohl D.M."/>
            <person name="Silverstein K.A.T."/>
            <person name="Koren S."/>
            <person name="Bechman K.B."/>
            <person name="Herman A."/>
            <person name="Abrahante J.E."/>
            <person name="Garbe J."/>
        </authorList>
    </citation>
    <scope>NUCLEOTIDE SEQUENCE</scope>
    <source>
        <strain evidence="1">Duluth1</strain>
        <tissue evidence="1">Whole animal</tissue>
    </source>
</reference>
<evidence type="ECO:0000313" key="2">
    <source>
        <dbReference type="Proteomes" id="UP000828390"/>
    </source>
</evidence>
<proteinExistence type="predicted"/>
<sequence length="55" mass="6181">MLEMAVLSRISLFVTRSHHVITSAHGKNIRKHLLMGSKQRQGFAGIHEAAEDTRL</sequence>
<comment type="caution">
    <text evidence="1">The sequence shown here is derived from an EMBL/GenBank/DDBJ whole genome shotgun (WGS) entry which is preliminary data.</text>
</comment>
<gene>
    <name evidence="1" type="ORF">DPMN_095329</name>
</gene>